<sequence>MSSLSLPENLQPADSPFTFHPSLARDPDLAAQFLQSDFAARDRVMAHKHARNGVLAALAANFPPRDPIPDGNAGLEAPEEGSLAATVHDAMQPGAEEAEGEGGACVVRENRTPKFSGPPPRPAPVRGEGWNIGDGVPADAKSGIRAIGRRQ</sequence>
<reference evidence="2 3" key="1">
    <citation type="journal article" date="2019" name="Mol. Biol. Evol.">
        <title>Blast fungal genomes show frequent chromosomal changes, gene gains and losses, and effector gene turnover.</title>
        <authorList>
            <person name="Gomez Luciano L.B."/>
            <person name="Jason Tsai I."/>
            <person name="Chuma I."/>
            <person name="Tosa Y."/>
            <person name="Chen Y.H."/>
            <person name="Li J.Y."/>
            <person name="Li M.Y."/>
            <person name="Jade Lu M.Y."/>
            <person name="Nakayashiki H."/>
            <person name="Li W.H."/>
        </authorList>
    </citation>
    <scope>NUCLEOTIDE SEQUENCE [LARGE SCALE GENOMIC DNA]</scope>
    <source>
        <strain evidence="2">MZ5-1-6</strain>
    </source>
</reference>
<organism evidence="2 3">
    <name type="scientific">Pyricularia oryzae</name>
    <name type="common">Rice blast fungus</name>
    <name type="synonym">Magnaporthe oryzae</name>
    <dbReference type="NCBI Taxonomy" id="318829"/>
    <lineage>
        <taxon>Eukaryota</taxon>
        <taxon>Fungi</taxon>
        <taxon>Dikarya</taxon>
        <taxon>Ascomycota</taxon>
        <taxon>Pezizomycotina</taxon>
        <taxon>Sordariomycetes</taxon>
        <taxon>Sordariomycetidae</taxon>
        <taxon>Magnaporthales</taxon>
        <taxon>Pyriculariaceae</taxon>
        <taxon>Pyricularia</taxon>
    </lineage>
</organism>
<proteinExistence type="predicted"/>
<dbReference type="AlphaFoldDB" id="A0A4P7NVE7"/>
<feature type="region of interest" description="Disordered" evidence="1">
    <location>
        <begin position="90"/>
        <end position="151"/>
    </location>
</feature>
<evidence type="ECO:0000256" key="1">
    <source>
        <dbReference type="SAM" id="MobiDB-lite"/>
    </source>
</evidence>
<dbReference type="Proteomes" id="UP000294847">
    <property type="component" value="Chromosome 7"/>
</dbReference>
<gene>
    <name evidence="2" type="ORF">PoMZ_13399</name>
</gene>
<evidence type="ECO:0000313" key="3">
    <source>
        <dbReference type="Proteomes" id="UP000294847"/>
    </source>
</evidence>
<name>A0A4P7NVE7_PYROR</name>
<evidence type="ECO:0000313" key="2">
    <source>
        <dbReference type="EMBL" id="QBZ66422.1"/>
    </source>
</evidence>
<feature type="region of interest" description="Disordered" evidence="1">
    <location>
        <begin position="1"/>
        <end position="21"/>
    </location>
</feature>
<dbReference type="EMBL" id="CP034210">
    <property type="protein sequence ID" value="QBZ66422.1"/>
    <property type="molecule type" value="Genomic_DNA"/>
</dbReference>
<protein>
    <submittedName>
        <fullName evidence="2">Uncharacterized protein</fullName>
    </submittedName>
</protein>
<accession>A0A4P7NVE7</accession>